<comment type="caution">
    <text evidence="9">The sequence shown here is derived from an EMBL/GenBank/DDBJ whole genome shotgun (WGS) entry which is preliminary data.</text>
</comment>
<dbReference type="PRINTS" id="PR01488">
    <property type="entry name" value="RTXTOXINA"/>
</dbReference>
<evidence type="ECO:0000313" key="9">
    <source>
        <dbReference type="EMBL" id="TNY30545.1"/>
    </source>
</evidence>
<dbReference type="InterPro" id="IPR011049">
    <property type="entry name" value="Serralysin-like_metalloprot_C"/>
</dbReference>
<reference evidence="9 10" key="1">
    <citation type="submission" date="2019-06" db="EMBL/GenBank/DDBJ databases">
        <title>Genome of new Rhodobacteraceae sp. SM1903.</title>
        <authorList>
            <person name="Ren X."/>
        </authorList>
    </citation>
    <scope>NUCLEOTIDE SEQUENCE [LARGE SCALE GENOMIC DNA]</scope>
    <source>
        <strain evidence="9 10">SM1903</strain>
    </source>
</reference>
<dbReference type="OrthoDB" id="9342475at2"/>
<feature type="region of interest" description="Disordered" evidence="8">
    <location>
        <begin position="499"/>
        <end position="582"/>
    </location>
</feature>
<feature type="compositionally biased region" description="Basic and acidic residues" evidence="8">
    <location>
        <begin position="566"/>
        <end position="578"/>
    </location>
</feature>
<dbReference type="InterPro" id="IPR003995">
    <property type="entry name" value="RTX_toxin_determinant-A"/>
</dbReference>
<dbReference type="InterPro" id="IPR001343">
    <property type="entry name" value="Hemolysn_Ca-bd"/>
</dbReference>
<proteinExistence type="predicted"/>
<dbReference type="PANTHER" id="PTHR38340:SF1">
    <property type="entry name" value="S-LAYER PROTEIN"/>
    <property type="match status" value="1"/>
</dbReference>
<feature type="compositionally biased region" description="Basic and acidic residues" evidence="8">
    <location>
        <begin position="626"/>
        <end position="638"/>
    </location>
</feature>
<protein>
    <recommendedName>
        <fullName evidence="11">Calcium-binding protein</fullName>
    </recommendedName>
</protein>
<dbReference type="GO" id="GO:0016020">
    <property type="term" value="C:membrane"/>
    <property type="evidence" value="ECO:0007669"/>
    <property type="project" value="UniProtKB-SubCell"/>
</dbReference>
<evidence type="ECO:0000256" key="5">
    <source>
        <dbReference type="ARBA" id="ARBA00022737"/>
    </source>
</evidence>
<dbReference type="PANTHER" id="PTHR38340">
    <property type="entry name" value="S-LAYER PROTEIN"/>
    <property type="match status" value="1"/>
</dbReference>
<dbReference type="Proteomes" id="UP000314011">
    <property type="component" value="Unassembled WGS sequence"/>
</dbReference>
<keyword evidence="10" id="KW-1185">Reference proteome</keyword>
<evidence type="ECO:0000256" key="1">
    <source>
        <dbReference type="ARBA" id="ARBA00004370"/>
    </source>
</evidence>
<dbReference type="GO" id="GO:0005576">
    <property type="term" value="C:extracellular region"/>
    <property type="evidence" value="ECO:0007669"/>
    <property type="project" value="UniProtKB-SubCell"/>
</dbReference>
<keyword evidence="7" id="KW-0472">Membrane</keyword>
<dbReference type="GO" id="GO:0005509">
    <property type="term" value="F:calcium ion binding"/>
    <property type="evidence" value="ECO:0007669"/>
    <property type="project" value="InterPro"/>
</dbReference>
<accession>A0A5C5G8X9</accession>
<keyword evidence="3" id="KW-0964">Secreted</keyword>
<evidence type="ECO:0008006" key="11">
    <source>
        <dbReference type="Google" id="ProtNLM"/>
    </source>
</evidence>
<dbReference type="AlphaFoldDB" id="A0A5C5G8X9"/>
<organism evidence="9 10">
    <name type="scientific">Pelagovum pacificum</name>
    <dbReference type="NCBI Taxonomy" id="2588711"/>
    <lineage>
        <taxon>Bacteria</taxon>
        <taxon>Pseudomonadati</taxon>
        <taxon>Pseudomonadota</taxon>
        <taxon>Alphaproteobacteria</taxon>
        <taxon>Rhodobacterales</taxon>
        <taxon>Paracoccaceae</taxon>
        <taxon>Pelagovum</taxon>
    </lineage>
</organism>
<gene>
    <name evidence="9" type="ORF">FHY64_19670</name>
</gene>
<sequence>MGYISVRGTLRLGADQLDIGISDLRLGTVSSSSAVVYGTTGRLGGLFTLRLPSNGMASLKDSVIFGSSAYTAAPDLGLIDIGRGPEVATGLDSAGRFVFTDTDASGALNGSRTKPGPSQLTGWVTQVDQANSGTVFAADTRGGILFFGHDGSGGLTGGSMVADTSASHLARVTATATARIGSNDYLFAADSVEKGVTSLRVGTGGATVKDAIGAADGIGIMTPTDIATATVLGETFVLLASSASGGGALSVFKASSSGSLSLADHVTDTLLTRFGQAQTLVTVQSGDRTFVVAGGGDLGLSLFVLLPGGRLVHLESIADTTSIGLGGVQAVTAAKVGSRIEILAASQNEAGLTQLAVSVAEQGVDRRAATSGSSLSGGNGDDLLAGRGGMDSLYGGSGDDILFDGAGADLMHGGAGDDIFIFAADGDTDRVYGFEPGRDRLDLSAFPFLYDTSAIAYGAMSWGARLTVGDEVIDLHSASGGALSRSEAIGAVELDGGHRTAAVPSDLPPVEQGDPPPDIPLPPPPADPGRTVEGTAGQDILEGGGQDDLLRAGAGSDSLYGGYGNDRLEGGDGDDRLLGGEGADWLDGGAGADNLFGGGGHDRLSGGPQDDLLIGGSGNDTLWGDTHQDRLSGGDGRDSLYGGSGHDQLFGEADSDFLFGGWGNDFLRGGSGDDDLAGNEGYDRIEGEHGNDRLYGDGGEDNMSGQSGHDLIAGGHGNDRLSGGDGYDLLYGGTGNDAMYGDAGKDNLNGHDGHDKMAGGSNDDRLSGGGGYDLLYGGSGNDVIYGDPGNDNLIAHEGGDRLYAGSGHDRLSGGGGDDTLIGGTGRDVLYGDPGNDRMDGGSDHDRMSGGSGRDLLFGGSGNDNMHGGSGNDHMLGGSGRDRISGGSGRDVLSGGSSADDFVFDRSSGHDRITDFNVWQDDLQFYGMSRSAVKVSATSAGLLVTWDDDSVLLQGLGGWAADKIDMDFG</sequence>
<evidence type="ECO:0000256" key="3">
    <source>
        <dbReference type="ARBA" id="ARBA00022525"/>
    </source>
</evidence>
<evidence type="ECO:0000256" key="2">
    <source>
        <dbReference type="ARBA" id="ARBA00004613"/>
    </source>
</evidence>
<evidence type="ECO:0000256" key="6">
    <source>
        <dbReference type="ARBA" id="ARBA00023026"/>
    </source>
</evidence>
<dbReference type="Gene3D" id="2.150.10.10">
    <property type="entry name" value="Serralysin-like metalloprotease, C-terminal"/>
    <property type="match status" value="7"/>
</dbReference>
<keyword evidence="6" id="KW-0843">Virulence</keyword>
<evidence type="ECO:0000256" key="8">
    <source>
        <dbReference type="SAM" id="MobiDB-lite"/>
    </source>
</evidence>
<evidence type="ECO:0000256" key="7">
    <source>
        <dbReference type="ARBA" id="ARBA00023136"/>
    </source>
</evidence>
<feature type="compositionally biased region" description="Basic and acidic residues" evidence="8">
    <location>
        <begin position="834"/>
        <end position="847"/>
    </location>
</feature>
<keyword evidence="5" id="KW-0677">Repeat</keyword>
<dbReference type="EMBL" id="VFFF01000005">
    <property type="protein sequence ID" value="TNY30545.1"/>
    <property type="molecule type" value="Genomic_DNA"/>
</dbReference>
<dbReference type="Pfam" id="PF00353">
    <property type="entry name" value="HemolysinCabind"/>
    <property type="match status" value="10"/>
</dbReference>
<dbReference type="PRINTS" id="PR00313">
    <property type="entry name" value="CABNDNGRPT"/>
</dbReference>
<dbReference type="InterPro" id="IPR050557">
    <property type="entry name" value="RTX_toxin/Mannuronan_C5-epim"/>
</dbReference>
<feature type="compositionally biased region" description="Pro residues" evidence="8">
    <location>
        <begin position="514"/>
        <end position="527"/>
    </location>
</feature>
<dbReference type="SUPFAM" id="SSF51120">
    <property type="entry name" value="beta-Roll"/>
    <property type="match status" value="4"/>
</dbReference>
<evidence type="ECO:0000256" key="4">
    <source>
        <dbReference type="ARBA" id="ARBA00022656"/>
    </source>
</evidence>
<dbReference type="GO" id="GO:0090729">
    <property type="term" value="F:toxin activity"/>
    <property type="evidence" value="ECO:0007669"/>
    <property type="project" value="UniProtKB-KW"/>
</dbReference>
<feature type="region of interest" description="Disordered" evidence="8">
    <location>
        <begin position="805"/>
        <end position="894"/>
    </location>
</feature>
<dbReference type="PROSITE" id="PS00330">
    <property type="entry name" value="HEMOLYSIN_CALCIUM"/>
    <property type="match status" value="8"/>
</dbReference>
<dbReference type="InterPro" id="IPR018511">
    <property type="entry name" value="Hemolysin-typ_Ca-bd_CS"/>
</dbReference>
<name>A0A5C5G8X9_9RHOB</name>
<evidence type="ECO:0000313" key="10">
    <source>
        <dbReference type="Proteomes" id="UP000314011"/>
    </source>
</evidence>
<feature type="compositionally biased region" description="Gly residues" evidence="8">
    <location>
        <begin position="812"/>
        <end position="825"/>
    </location>
</feature>
<comment type="subcellular location">
    <subcellularLocation>
        <location evidence="1">Membrane</location>
    </subcellularLocation>
    <subcellularLocation>
        <location evidence="2">Secreted</location>
    </subcellularLocation>
</comment>
<dbReference type="RefSeq" id="WP_140197598.1">
    <property type="nucleotide sequence ID" value="NZ_CP065916.1"/>
</dbReference>
<keyword evidence="4" id="KW-0800">Toxin</keyword>
<feature type="region of interest" description="Disordered" evidence="8">
    <location>
        <begin position="597"/>
        <end position="643"/>
    </location>
</feature>